<dbReference type="EMBL" id="JALXSQ010000002">
    <property type="protein sequence ID" value="MCT2041922.1"/>
    <property type="molecule type" value="Genomic_DNA"/>
</dbReference>
<proteinExistence type="predicted"/>
<dbReference type="Pfam" id="PF00440">
    <property type="entry name" value="TetR_N"/>
    <property type="match status" value="1"/>
</dbReference>
<dbReference type="PROSITE" id="PS50977">
    <property type="entry name" value="HTH_TETR_2"/>
    <property type="match status" value="1"/>
</dbReference>
<feature type="domain" description="HTH tetR-type" evidence="3">
    <location>
        <begin position="7"/>
        <end position="67"/>
    </location>
</feature>
<evidence type="ECO:0000256" key="2">
    <source>
        <dbReference type="PROSITE-ProRule" id="PRU00335"/>
    </source>
</evidence>
<dbReference type="SUPFAM" id="SSF46689">
    <property type="entry name" value="Homeodomain-like"/>
    <property type="match status" value="1"/>
</dbReference>
<dbReference type="Proteomes" id="UP001525379">
    <property type="component" value="Unassembled WGS sequence"/>
</dbReference>
<dbReference type="RefSeq" id="WP_260103659.1">
    <property type="nucleotide sequence ID" value="NZ_JALXSQ010000002.1"/>
</dbReference>
<evidence type="ECO:0000313" key="5">
    <source>
        <dbReference type="Proteomes" id="UP001525379"/>
    </source>
</evidence>
<dbReference type="InterPro" id="IPR009057">
    <property type="entry name" value="Homeodomain-like_sf"/>
</dbReference>
<keyword evidence="1 2" id="KW-0238">DNA-binding</keyword>
<protein>
    <submittedName>
        <fullName evidence="4">TetR family transcriptional regulator</fullName>
    </submittedName>
</protein>
<evidence type="ECO:0000259" key="3">
    <source>
        <dbReference type="PROSITE" id="PS50977"/>
    </source>
</evidence>
<evidence type="ECO:0000256" key="1">
    <source>
        <dbReference type="ARBA" id="ARBA00023125"/>
    </source>
</evidence>
<name>A0ABT2HUC3_9MICO</name>
<feature type="DNA-binding region" description="H-T-H motif" evidence="2">
    <location>
        <begin position="30"/>
        <end position="49"/>
    </location>
</feature>
<comment type="caution">
    <text evidence="4">The sequence shown here is derived from an EMBL/GenBank/DDBJ whole genome shotgun (WGS) entry which is preliminary data.</text>
</comment>
<keyword evidence="5" id="KW-1185">Reference proteome</keyword>
<accession>A0ABT2HUC3</accession>
<dbReference type="Gene3D" id="1.10.357.10">
    <property type="entry name" value="Tetracycline Repressor, domain 2"/>
    <property type="match status" value="1"/>
</dbReference>
<dbReference type="InterPro" id="IPR001647">
    <property type="entry name" value="HTH_TetR"/>
</dbReference>
<organism evidence="4 5">
    <name type="scientific">Pseudoclavibacter albus</name>
    <dbReference type="NCBI Taxonomy" id="272241"/>
    <lineage>
        <taxon>Bacteria</taxon>
        <taxon>Bacillati</taxon>
        <taxon>Actinomycetota</taxon>
        <taxon>Actinomycetes</taxon>
        <taxon>Micrococcales</taxon>
        <taxon>Microbacteriaceae</taxon>
        <taxon>Pseudoclavibacter</taxon>
    </lineage>
</organism>
<sequence length="96" mass="10713">MTRLPVEERRKALLEASIRVIERDGYTETTTRTIAAEANMPLASLHCVFASRQELIAATLKLMSTQIVNGRNSTRSLTTSPQDILEGRITDLDQLI</sequence>
<evidence type="ECO:0000313" key="4">
    <source>
        <dbReference type="EMBL" id="MCT2041922.1"/>
    </source>
</evidence>
<reference evidence="4 5" key="1">
    <citation type="submission" date="2022-04" db="EMBL/GenBank/DDBJ databases">
        <title>Human microbiome associated bacterial genomes.</title>
        <authorList>
            <person name="Sandstrom S."/>
            <person name="Salamzade R."/>
            <person name="Kalan L.R."/>
        </authorList>
    </citation>
    <scope>NUCLEOTIDE SEQUENCE [LARGE SCALE GENOMIC DNA]</scope>
    <source>
        <strain evidence="5">p3-SID1799</strain>
    </source>
</reference>
<gene>
    <name evidence="4" type="ORF">M3D15_00985</name>
</gene>